<dbReference type="KEGG" id="amic:Ami3637_09445"/>
<dbReference type="RefSeq" id="WP_162362361.1">
    <property type="nucleotide sequence ID" value="NZ_CP047591.1"/>
</dbReference>
<dbReference type="EMBL" id="CP047591">
    <property type="protein sequence ID" value="QHI72593.1"/>
    <property type="molecule type" value="Genomic_DNA"/>
</dbReference>
<evidence type="ECO:0000313" key="2">
    <source>
        <dbReference type="Proteomes" id="UP000463883"/>
    </source>
</evidence>
<evidence type="ECO:0000313" key="1">
    <source>
        <dbReference type="EMBL" id="QHI72593.1"/>
    </source>
</evidence>
<dbReference type="AlphaFoldDB" id="A0A6P1MHD6"/>
<reference evidence="1 2" key="1">
    <citation type="submission" date="2020-01" db="EMBL/GenBank/DDBJ databases">
        <title>Genomic analysis of Aminipila sp. CBA3637.</title>
        <authorList>
            <person name="Kim Y.B."/>
            <person name="Roh S.W."/>
        </authorList>
    </citation>
    <scope>NUCLEOTIDE SEQUENCE [LARGE SCALE GENOMIC DNA]</scope>
    <source>
        <strain evidence="1 2">CBA3637</strain>
    </source>
</reference>
<sequence>MLPNIDLDDERFADITEKAKKLITKYAPEWTDYNAHDPGITFIEMFAWLKELQQYRMDQIGIESRKKFLKLLGIKRIMKEPAKAYVKIISSDKNMHLGRGFKIWADNIPFETEEKVYISKSRIIEGILKTSDKTVNFSGERALEGENLWFYIFGRNPEINSEFYLLFDNPFEVNEEIHMFIDIFNDYEIHRNPIGFGQEMAQGITDIKWQYYSKGEWKDLQVLADETFGLIQSGMIKFKILEEMCSFHIKNTGFYIRAVLNEGVYDVPPVLTGISINVVPVKQQDTVSEYEDFLITSGNINFQSGSYLEKTGKSRYFILQDGVFSEIEQESLKQRTGQINEKQSLLIRRVNFLEEEELHLEPGIGNGFPYQEFKIQINNVMQKGFEIFVEGENGFTVWQRVEDFDISGPESKHYNLDEEQGIIRFGDCEKGMAPDGRIIIIGCRTTMGQNGCVKENQIKECNQVNTDFEIIGSSRGLDGRNTETLDECFKRFQHERFKVERAVTYEDYERIVKSTPGLMVNNCKAIPASKMPKLDGSIEENCINIVVQPYSMDGFKKLSKAYINKIYEQLETRRLIGTKVNVLSPEYIGIVIFAEIAVKAYYRNAEQEIKEAVNNFFSRSSESFGRPVQYSTIYGIIDTLECVSAVNSLVIDAQGRSIRRSSNGDVMIPENGMVYIKEAEYVLTVSE</sequence>
<gene>
    <name evidence="1" type="ORF">Ami3637_09445</name>
</gene>
<protein>
    <submittedName>
        <fullName evidence="1">Uncharacterized protein</fullName>
    </submittedName>
</protein>
<organism evidence="1 2">
    <name type="scientific">Aminipila terrae</name>
    <dbReference type="NCBI Taxonomy" id="2697030"/>
    <lineage>
        <taxon>Bacteria</taxon>
        <taxon>Bacillati</taxon>
        <taxon>Bacillota</taxon>
        <taxon>Clostridia</taxon>
        <taxon>Peptostreptococcales</taxon>
        <taxon>Anaerovoracaceae</taxon>
        <taxon>Aminipila</taxon>
    </lineage>
</organism>
<keyword evidence="2" id="KW-1185">Reference proteome</keyword>
<name>A0A6P1MHD6_9FIRM</name>
<proteinExistence type="predicted"/>
<accession>A0A6P1MHD6</accession>
<dbReference type="Proteomes" id="UP000463883">
    <property type="component" value="Chromosome"/>
</dbReference>